<accession>A0A8H3W0I5</accession>
<reference evidence="2 3" key="1">
    <citation type="submission" date="2019-12" db="EMBL/GenBank/DDBJ databases">
        <title>A genome sequence resource for the geographically widespread anthracnose pathogen Colletotrichum asianum.</title>
        <authorList>
            <person name="Meng Y."/>
        </authorList>
    </citation>
    <scope>NUCLEOTIDE SEQUENCE [LARGE SCALE GENOMIC DNA]</scope>
    <source>
        <strain evidence="2 3">ICMP 18580</strain>
    </source>
</reference>
<protein>
    <submittedName>
        <fullName evidence="2">Putative FAD dependent oxidoreductase</fullName>
    </submittedName>
</protein>
<evidence type="ECO:0000313" key="3">
    <source>
        <dbReference type="Proteomes" id="UP000434172"/>
    </source>
</evidence>
<organism evidence="2 3">
    <name type="scientific">Colletotrichum asianum</name>
    <dbReference type="NCBI Taxonomy" id="702518"/>
    <lineage>
        <taxon>Eukaryota</taxon>
        <taxon>Fungi</taxon>
        <taxon>Dikarya</taxon>
        <taxon>Ascomycota</taxon>
        <taxon>Pezizomycotina</taxon>
        <taxon>Sordariomycetes</taxon>
        <taxon>Hypocreomycetidae</taxon>
        <taxon>Glomerellales</taxon>
        <taxon>Glomerellaceae</taxon>
        <taxon>Colletotrichum</taxon>
        <taxon>Colletotrichum gloeosporioides species complex</taxon>
    </lineage>
</organism>
<name>A0A8H3W0I5_9PEZI</name>
<dbReference type="Proteomes" id="UP000434172">
    <property type="component" value="Unassembled WGS sequence"/>
</dbReference>
<keyword evidence="3" id="KW-1185">Reference proteome</keyword>
<dbReference type="AlphaFoldDB" id="A0A8H3W0I5"/>
<proteinExistence type="predicted"/>
<gene>
    <name evidence="2" type="ORF">GQ607_015669</name>
</gene>
<feature type="region of interest" description="Disordered" evidence="1">
    <location>
        <begin position="67"/>
        <end position="93"/>
    </location>
</feature>
<feature type="region of interest" description="Disordered" evidence="1">
    <location>
        <begin position="1"/>
        <end position="21"/>
    </location>
</feature>
<evidence type="ECO:0000313" key="2">
    <source>
        <dbReference type="EMBL" id="KAF0317082.1"/>
    </source>
</evidence>
<comment type="caution">
    <text evidence="2">The sequence shown here is derived from an EMBL/GenBank/DDBJ whole genome shotgun (WGS) entry which is preliminary data.</text>
</comment>
<dbReference type="EMBL" id="WOWK01000138">
    <property type="protein sequence ID" value="KAF0317082.1"/>
    <property type="molecule type" value="Genomic_DNA"/>
</dbReference>
<evidence type="ECO:0000256" key="1">
    <source>
        <dbReference type="SAM" id="MobiDB-lite"/>
    </source>
</evidence>
<sequence length="145" mass="15641">MASSIVASASDKAGRPLGLPLLPRATALPCLQEARSEAQRRANGAQSSTFEARISKTKLEKIRQATAAAAKPGVPAPGANNGEQEKVSNLDSRVSVKQQLLRRQLRNIRPQPWDTAENDTKVVYRGHEPGNMLFIWIGIGTGRSS</sequence>
<feature type="compositionally biased region" description="Low complexity" evidence="1">
    <location>
        <begin position="67"/>
        <end position="82"/>
    </location>
</feature>